<reference evidence="6 7" key="1">
    <citation type="submission" date="2021-05" db="EMBL/GenBank/DDBJ databases">
        <title>Genome Assembly of Synthetic Allotetraploid Brassica napus Reveals Homoeologous Exchanges between Subgenomes.</title>
        <authorList>
            <person name="Davis J.T."/>
        </authorList>
    </citation>
    <scope>NUCLEOTIDE SEQUENCE [LARGE SCALE GENOMIC DNA]</scope>
    <source>
        <strain evidence="7">cv. Da-Ae</strain>
        <tissue evidence="6">Seedling</tissue>
    </source>
</reference>
<evidence type="ECO:0000256" key="5">
    <source>
        <dbReference type="ARBA" id="ARBA00022801"/>
    </source>
</evidence>
<dbReference type="EMBL" id="JAGKQM010000003">
    <property type="protein sequence ID" value="KAH0935826.1"/>
    <property type="molecule type" value="Genomic_DNA"/>
</dbReference>
<dbReference type="PANTHER" id="PTHR28511:SF1">
    <property type="entry name" value="ENDONUCLEASE V"/>
    <property type="match status" value="1"/>
</dbReference>
<evidence type="ECO:0000313" key="6">
    <source>
        <dbReference type="EMBL" id="KAH0935826.1"/>
    </source>
</evidence>
<dbReference type="Pfam" id="PF04493">
    <property type="entry name" value="Endonuclease_5"/>
    <property type="match status" value="1"/>
</dbReference>
<evidence type="ECO:0000256" key="4">
    <source>
        <dbReference type="ARBA" id="ARBA00022759"/>
    </source>
</evidence>
<sequence>RRFLRVESACVAISLLLSLPFTFEWRRSFSRIFVGTSINWTEVQDQLKKKLIAYDDFPWKGKYELLLYVEFTMTTLLSPFMFHMSMGFLPFVSSSSPSFILESKNWTFRVTCYLLLQILQIRRDDKHPFYSQFRLTSLTLLSLHTKVLMVDGNGILHVRGFGLACHLGVRAHLPPIGRSFQMKVNQEQVITLVRNSGFTFQQGFRPTMSSLKLLYVSVGPHTI</sequence>
<gene>
    <name evidence="6" type="ORF">HID58_012943</name>
</gene>
<evidence type="ECO:0000256" key="2">
    <source>
        <dbReference type="ARBA" id="ARBA00022490"/>
    </source>
</evidence>
<evidence type="ECO:0000313" key="7">
    <source>
        <dbReference type="Proteomes" id="UP000824890"/>
    </source>
</evidence>
<proteinExistence type="predicted"/>
<feature type="non-terminal residue" evidence="6">
    <location>
        <position position="1"/>
    </location>
</feature>
<name>A0ABQ8E572_BRANA</name>
<dbReference type="Proteomes" id="UP000824890">
    <property type="component" value="Unassembled WGS sequence"/>
</dbReference>
<protein>
    <submittedName>
        <fullName evidence="6">Uncharacterized protein</fullName>
    </submittedName>
</protein>
<keyword evidence="5" id="KW-0378">Hydrolase</keyword>
<keyword evidence="4" id="KW-0255">Endonuclease</keyword>
<keyword evidence="3" id="KW-0540">Nuclease</keyword>
<dbReference type="Gene3D" id="3.30.2170.10">
    <property type="entry name" value="archaeoglobus fulgidus dsm 4304 superfamily"/>
    <property type="match status" value="1"/>
</dbReference>
<keyword evidence="7" id="KW-1185">Reference proteome</keyword>
<comment type="subcellular location">
    <subcellularLocation>
        <location evidence="1">Cytoplasm</location>
    </subcellularLocation>
</comment>
<dbReference type="InterPro" id="IPR007581">
    <property type="entry name" value="Endonuclease-V"/>
</dbReference>
<comment type="caution">
    <text evidence="6">The sequence shown here is derived from an EMBL/GenBank/DDBJ whole genome shotgun (WGS) entry which is preliminary data.</text>
</comment>
<evidence type="ECO:0000256" key="1">
    <source>
        <dbReference type="ARBA" id="ARBA00004496"/>
    </source>
</evidence>
<accession>A0ABQ8E572</accession>
<organism evidence="6 7">
    <name type="scientific">Brassica napus</name>
    <name type="common">Rape</name>
    <dbReference type="NCBI Taxonomy" id="3708"/>
    <lineage>
        <taxon>Eukaryota</taxon>
        <taxon>Viridiplantae</taxon>
        <taxon>Streptophyta</taxon>
        <taxon>Embryophyta</taxon>
        <taxon>Tracheophyta</taxon>
        <taxon>Spermatophyta</taxon>
        <taxon>Magnoliopsida</taxon>
        <taxon>eudicotyledons</taxon>
        <taxon>Gunneridae</taxon>
        <taxon>Pentapetalae</taxon>
        <taxon>rosids</taxon>
        <taxon>malvids</taxon>
        <taxon>Brassicales</taxon>
        <taxon>Brassicaceae</taxon>
        <taxon>Brassiceae</taxon>
        <taxon>Brassica</taxon>
    </lineage>
</organism>
<evidence type="ECO:0000256" key="3">
    <source>
        <dbReference type="ARBA" id="ARBA00022722"/>
    </source>
</evidence>
<dbReference type="PANTHER" id="PTHR28511">
    <property type="entry name" value="ENDONUCLEASE V"/>
    <property type="match status" value="1"/>
</dbReference>
<keyword evidence="2" id="KW-0963">Cytoplasm</keyword>